<dbReference type="STRING" id="373672.SAMN05421785_101494"/>
<gene>
    <name evidence="1" type="ORF">SAMN05421785_101494</name>
</gene>
<protein>
    <submittedName>
        <fullName evidence="1">Uncharacterized protein</fullName>
    </submittedName>
</protein>
<name>A0A1N7KHG9_9FLAO</name>
<evidence type="ECO:0000313" key="1">
    <source>
        <dbReference type="EMBL" id="SIS60983.1"/>
    </source>
</evidence>
<organism evidence="1 2">
    <name type="scientific">Chryseobacterium gambrini</name>
    <dbReference type="NCBI Taxonomy" id="373672"/>
    <lineage>
        <taxon>Bacteria</taxon>
        <taxon>Pseudomonadati</taxon>
        <taxon>Bacteroidota</taxon>
        <taxon>Flavobacteriia</taxon>
        <taxon>Flavobacteriales</taxon>
        <taxon>Weeksellaceae</taxon>
        <taxon>Chryseobacterium group</taxon>
        <taxon>Chryseobacterium</taxon>
    </lineage>
</organism>
<proteinExistence type="predicted"/>
<accession>A0A1N7KHG9</accession>
<dbReference type="Proteomes" id="UP000185781">
    <property type="component" value="Unassembled WGS sequence"/>
</dbReference>
<reference evidence="1 2" key="1">
    <citation type="submission" date="2017-01" db="EMBL/GenBank/DDBJ databases">
        <authorList>
            <person name="Mah S.A."/>
            <person name="Swanson W.J."/>
            <person name="Moy G.W."/>
            <person name="Vacquier V.D."/>
        </authorList>
    </citation>
    <scope>NUCLEOTIDE SEQUENCE [LARGE SCALE GENOMIC DNA]</scope>
    <source>
        <strain evidence="1 2">DSM 18014</strain>
    </source>
</reference>
<dbReference type="AlphaFoldDB" id="A0A1N7KHG9"/>
<evidence type="ECO:0000313" key="2">
    <source>
        <dbReference type="Proteomes" id="UP000185781"/>
    </source>
</evidence>
<sequence>MVKNNIEKTIEYYFLLLPKYFNKKIPKLFSGFSIASNYF</sequence>
<dbReference type="EMBL" id="FTOV01000001">
    <property type="protein sequence ID" value="SIS60983.1"/>
    <property type="molecule type" value="Genomic_DNA"/>
</dbReference>